<name>B8BYA0_THAPS</name>
<dbReference type="PaxDb" id="35128-Thaps3614"/>
<evidence type="ECO:0000313" key="3">
    <source>
        <dbReference type="Proteomes" id="UP000001449"/>
    </source>
</evidence>
<reference evidence="2 3" key="2">
    <citation type="journal article" date="2008" name="Nature">
        <title>The Phaeodactylum genome reveals the evolutionary history of diatom genomes.</title>
        <authorList>
            <person name="Bowler C."/>
            <person name="Allen A.E."/>
            <person name="Badger J.H."/>
            <person name="Grimwood J."/>
            <person name="Jabbari K."/>
            <person name="Kuo A."/>
            <person name="Maheswari U."/>
            <person name="Martens C."/>
            <person name="Maumus F."/>
            <person name="Otillar R.P."/>
            <person name="Rayko E."/>
            <person name="Salamov A."/>
            <person name="Vandepoele K."/>
            <person name="Beszteri B."/>
            <person name="Gruber A."/>
            <person name="Heijde M."/>
            <person name="Katinka M."/>
            <person name="Mock T."/>
            <person name="Valentin K."/>
            <person name="Verret F."/>
            <person name="Berges J.A."/>
            <person name="Brownlee C."/>
            <person name="Cadoret J.P."/>
            <person name="Chiovitti A."/>
            <person name="Choi C.J."/>
            <person name="Coesel S."/>
            <person name="De Martino A."/>
            <person name="Detter J.C."/>
            <person name="Durkin C."/>
            <person name="Falciatore A."/>
            <person name="Fournet J."/>
            <person name="Haruta M."/>
            <person name="Huysman M.J."/>
            <person name="Jenkins B.D."/>
            <person name="Jiroutova K."/>
            <person name="Jorgensen R.E."/>
            <person name="Joubert Y."/>
            <person name="Kaplan A."/>
            <person name="Kroger N."/>
            <person name="Kroth P.G."/>
            <person name="La Roche J."/>
            <person name="Lindquist E."/>
            <person name="Lommer M."/>
            <person name="Martin-Jezequel V."/>
            <person name="Lopez P.J."/>
            <person name="Lucas S."/>
            <person name="Mangogna M."/>
            <person name="McGinnis K."/>
            <person name="Medlin L.K."/>
            <person name="Montsant A."/>
            <person name="Oudot-Le Secq M.P."/>
            <person name="Napoli C."/>
            <person name="Obornik M."/>
            <person name="Parker M.S."/>
            <person name="Petit J.L."/>
            <person name="Porcel B.M."/>
            <person name="Poulsen N."/>
            <person name="Robison M."/>
            <person name="Rychlewski L."/>
            <person name="Rynearson T.A."/>
            <person name="Schmutz J."/>
            <person name="Shapiro H."/>
            <person name="Siaut M."/>
            <person name="Stanley M."/>
            <person name="Sussman M.R."/>
            <person name="Taylor A.R."/>
            <person name="Vardi A."/>
            <person name="von Dassow P."/>
            <person name="Vyverman W."/>
            <person name="Willis A."/>
            <person name="Wyrwicz L.S."/>
            <person name="Rokhsar D.S."/>
            <person name="Weissenbach J."/>
            <person name="Armbrust E.V."/>
            <person name="Green B.R."/>
            <person name="Van de Peer Y."/>
            <person name="Grigoriev I.V."/>
        </authorList>
    </citation>
    <scope>NUCLEOTIDE SEQUENCE [LARGE SCALE GENOMIC DNA]</scope>
    <source>
        <strain evidence="2 3">CCMP1335</strain>
    </source>
</reference>
<keyword evidence="3" id="KW-1185">Reference proteome</keyword>
<accession>B8BYA0</accession>
<feature type="region of interest" description="Disordered" evidence="1">
    <location>
        <begin position="1"/>
        <end position="23"/>
    </location>
</feature>
<dbReference type="RefSeq" id="XP_002288903.1">
    <property type="nucleotide sequence ID" value="XM_002288867.1"/>
</dbReference>
<dbReference type="Proteomes" id="UP000001449">
    <property type="component" value="Chromosome 3"/>
</dbReference>
<dbReference type="EMBL" id="CM000640">
    <property type="protein sequence ID" value="EED94339.1"/>
    <property type="molecule type" value="Genomic_DNA"/>
</dbReference>
<gene>
    <name evidence="2" type="ORF">THAPSDRAFT_3614</name>
</gene>
<proteinExistence type="predicted"/>
<organism evidence="2 3">
    <name type="scientific">Thalassiosira pseudonana</name>
    <name type="common">Marine diatom</name>
    <name type="synonym">Cyclotella nana</name>
    <dbReference type="NCBI Taxonomy" id="35128"/>
    <lineage>
        <taxon>Eukaryota</taxon>
        <taxon>Sar</taxon>
        <taxon>Stramenopiles</taxon>
        <taxon>Ochrophyta</taxon>
        <taxon>Bacillariophyta</taxon>
        <taxon>Coscinodiscophyceae</taxon>
        <taxon>Thalassiosirophycidae</taxon>
        <taxon>Thalassiosirales</taxon>
        <taxon>Thalassiosiraceae</taxon>
        <taxon>Thalassiosira</taxon>
    </lineage>
</organism>
<protein>
    <submittedName>
        <fullName evidence="2">Uncharacterized protein</fullName>
    </submittedName>
</protein>
<sequence length="187" mass="21492">MSSFLASMDIDEEQHIPKSFSTSDFTDLTFTSVSSNSSLTEEDELSSHDNDESCQLDDEQLNSQDEPQQRKVRFSMVKVREYNVVDELPSPQDDEDVAPRRSLGWEFTESQSDIESHIIEVAKQRKENYVRLIHDHIIRAESRHETEKKQPKKKNGFGSRIRKTLKPISQGLMEAAARTNFGLPSPY</sequence>
<dbReference type="GeneID" id="7441928"/>
<evidence type="ECO:0000256" key="1">
    <source>
        <dbReference type="SAM" id="MobiDB-lite"/>
    </source>
</evidence>
<dbReference type="eggNOG" id="ENOG502RPX5">
    <property type="taxonomic scope" value="Eukaryota"/>
</dbReference>
<reference evidence="2 3" key="1">
    <citation type="journal article" date="2004" name="Science">
        <title>The genome of the diatom Thalassiosira pseudonana: ecology, evolution, and metabolism.</title>
        <authorList>
            <person name="Armbrust E.V."/>
            <person name="Berges J.A."/>
            <person name="Bowler C."/>
            <person name="Green B.R."/>
            <person name="Martinez D."/>
            <person name="Putnam N.H."/>
            <person name="Zhou S."/>
            <person name="Allen A.E."/>
            <person name="Apt K.E."/>
            <person name="Bechner M."/>
            <person name="Brzezinski M.A."/>
            <person name="Chaal B.K."/>
            <person name="Chiovitti A."/>
            <person name="Davis A.K."/>
            <person name="Demarest M.S."/>
            <person name="Detter J.C."/>
            <person name="Glavina T."/>
            <person name="Goodstein D."/>
            <person name="Hadi M.Z."/>
            <person name="Hellsten U."/>
            <person name="Hildebrand M."/>
            <person name="Jenkins B.D."/>
            <person name="Jurka J."/>
            <person name="Kapitonov V.V."/>
            <person name="Kroger N."/>
            <person name="Lau W.W."/>
            <person name="Lane T.W."/>
            <person name="Larimer F.W."/>
            <person name="Lippmeier J.C."/>
            <person name="Lucas S."/>
            <person name="Medina M."/>
            <person name="Montsant A."/>
            <person name="Obornik M."/>
            <person name="Parker M.S."/>
            <person name="Palenik B."/>
            <person name="Pazour G.J."/>
            <person name="Richardson P.M."/>
            <person name="Rynearson T.A."/>
            <person name="Saito M.A."/>
            <person name="Schwartz D.C."/>
            <person name="Thamatrakoln K."/>
            <person name="Valentin K."/>
            <person name="Vardi A."/>
            <person name="Wilkerson F.P."/>
            <person name="Rokhsar D.S."/>
        </authorList>
    </citation>
    <scope>NUCLEOTIDE SEQUENCE [LARGE SCALE GENOMIC DNA]</scope>
    <source>
        <strain evidence="2 3">CCMP1335</strain>
    </source>
</reference>
<dbReference type="AlphaFoldDB" id="B8BYA0"/>
<dbReference type="HOGENOM" id="CLU_1450439_0_0_1"/>
<dbReference type="OMA" id="DIESHII"/>
<feature type="region of interest" description="Disordered" evidence="1">
    <location>
        <begin position="36"/>
        <end position="71"/>
    </location>
</feature>
<dbReference type="InParanoid" id="B8BYA0"/>
<dbReference type="KEGG" id="tps:THAPSDRAFT_3614"/>
<evidence type="ECO:0000313" key="2">
    <source>
        <dbReference type="EMBL" id="EED94339.1"/>
    </source>
</evidence>